<evidence type="ECO:0000313" key="1">
    <source>
        <dbReference type="EMBL" id="CAG8645641.1"/>
    </source>
</evidence>
<keyword evidence="2" id="KW-1185">Reference proteome</keyword>
<dbReference type="Proteomes" id="UP000789366">
    <property type="component" value="Unassembled WGS sequence"/>
</dbReference>
<reference evidence="1" key="1">
    <citation type="submission" date="2021-06" db="EMBL/GenBank/DDBJ databases">
        <authorList>
            <person name="Kallberg Y."/>
            <person name="Tangrot J."/>
            <person name="Rosling A."/>
        </authorList>
    </citation>
    <scope>NUCLEOTIDE SEQUENCE</scope>
    <source>
        <strain evidence="1">28 12/20/2015</strain>
    </source>
</reference>
<evidence type="ECO:0000313" key="2">
    <source>
        <dbReference type="Proteomes" id="UP000789366"/>
    </source>
</evidence>
<sequence>MTHKQNHICESYGYIYSILQKLHQHYNSNKNPCHYRDLPTQNPTLSANPKIEFFDALRLFDSLEIAKTFPLPEAEREYLKVLGILKPISQFYQTDIISSGSELLDDHYKVEIGKESRLFNDKIEEDNEEIDYKEVSFKNKAVVVTAKEDILRIVDELIWDIENQIETYIVEGSGWVYEVSEEVNIEMSIFILLTATSYLLLPKRIPK</sequence>
<protein>
    <submittedName>
        <fullName evidence="1">6437_t:CDS:1</fullName>
    </submittedName>
</protein>
<accession>A0ACA9NC79</accession>
<organism evidence="1 2">
    <name type="scientific">Cetraspora pellucida</name>
    <dbReference type="NCBI Taxonomy" id="1433469"/>
    <lineage>
        <taxon>Eukaryota</taxon>
        <taxon>Fungi</taxon>
        <taxon>Fungi incertae sedis</taxon>
        <taxon>Mucoromycota</taxon>
        <taxon>Glomeromycotina</taxon>
        <taxon>Glomeromycetes</taxon>
        <taxon>Diversisporales</taxon>
        <taxon>Gigasporaceae</taxon>
        <taxon>Cetraspora</taxon>
    </lineage>
</organism>
<proteinExistence type="predicted"/>
<gene>
    <name evidence="1" type="ORF">SPELUC_LOCUS8730</name>
</gene>
<name>A0ACA9NC79_9GLOM</name>
<dbReference type="EMBL" id="CAJVPW010013512">
    <property type="protein sequence ID" value="CAG8645641.1"/>
    <property type="molecule type" value="Genomic_DNA"/>
</dbReference>
<comment type="caution">
    <text evidence="1">The sequence shown here is derived from an EMBL/GenBank/DDBJ whole genome shotgun (WGS) entry which is preliminary data.</text>
</comment>